<keyword evidence="13" id="KW-0547">Nucleotide-binding</keyword>
<dbReference type="Proteomes" id="UP000838412">
    <property type="component" value="Chromosome 5"/>
</dbReference>
<dbReference type="GO" id="GO:0005634">
    <property type="term" value="C:nucleus"/>
    <property type="evidence" value="ECO:0007669"/>
    <property type="project" value="UniProtKB-SubCell"/>
</dbReference>
<dbReference type="InterPro" id="IPR033270">
    <property type="entry name" value="VPRBP/DCAF1"/>
</dbReference>
<keyword evidence="21" id="KW-0206">Cytoskeleton</keyword>
<evidence type="ECO:0000256" key="28">
    <source>
        <dbReference type="SAM" id="MobiDB-lite"/>
    </source>
</evidence>
<evidence type="ECO:0000256" key="19">
    <source>
        <dbReference type="ARBA" id="ARBA00023015"/>
    </source>
</evidence>
<organism evidence="29 30">
    <name type="scientific">Branchiostoma lanceolatum</name>
    <name type="common">Common lancelet</name>
    <name type="synonym">Amphioxus lanceolatum</name>
    <dbReference type="NCBI Taxonomy" id="7740"/>
    <lineage>
        <taxon>Eukaryota</taxon>
        <taxon>Metazoa</taxon>
        <taxon>Chordata</taxon>
        <taxon>Cephalochordata</taxon>
        <taxon>Leptocardii</taxon>
        <taxon>Amphioxiformes</taxon>
        <taxon>Branchiostomatidae</taxon>
        <taxon>Branchiostoma</taxon>
    </lineage>
</organism>
<evidence type="ECO:0000256" key="14">
    <source>
        <dbReference type="ARBA" id="ARBA00022777"/>
    </source>
</evidence>
<keyword evidence="6" id="KW-0963">Cytoplasm</keyword>
<dbReference type="OrthoDB" id="27563at2759"/>
<dbReference type="GO" id="GO:0016567">
    <property type="term" value="P:protein ubiquitination"/>
    <property type="evidence" value="ECO:0007669"/>
    <property type="project" value="UniProtKB-UniPathway"/>
</dbReference>
<evidence type="ECO:0000256" key="27">
    <source>
        <dbReference type="ARBA" id="ARBA00078221"/>
    </source>
</evidence>
<dbReference type="InterPro" id="IPR016024">
    <property type="entry name" value="ARM-type_fold"/>
</dbReference>
<keyword evidence="15" id="KW-0833">Ubl conjugation pathway</keyword>
<feature type="compositionally biased region" description="Polar residues" evidence="28">
    <location>
        <begin position="263"/>
        <end position="286"/>
    </location>
</feature>
<evidence type="ECO:0000256" key="2">
    <source>
        <dbReference type="ARBA" id="ARBA00004300"/>
    </source>
</evidence>
<keyword evidence="10" id="KW-0945">Host-virus interaction</keyword>
<keyword evidence="20" id="KW-0804">Transcription</keyword>
<evidence type="ECO:0000256" key="22">
    <source>
        <dbReference type="ARBA" id="ARBA00023242"/>
    </source>
</evidence>
<dbReference type="PANTHER" id="PTHR13129">
    <property type="entry name" value="VPRBP PROTEIN-RELATED"/>
    <property type="match status" value="1"/>
</dbReference>
<protein>
    <recommendedName>
        <fullName evidence="26">DDB1- and CUL4-associated factor 1</fullName>
        <ecNumber evidence="5">2.7.11.1</ecNumber>
    </recommendedName>
    <alternativeName>
        <fullName evidence="27">Serine/threonine-protein kinase VPRBP</fullName>
    </alternativeName>
</protein>
<feature type="compositionally biased region" description="Acidic residues" evidence="28">
    <location>
        <begin position="1456"/>
        <end position="1543"/>
    </location>
</feature>
<comment type="subcellular location">
    <subcellularLocation>
        <location evidence="2">Cytoplasm</location>
        <location evidence="2">Cytoskeleton</location>
        <location evidence="2">Microtubule organizing center</location>
        <location evidence="2">Centrosome</location>
    </subcellularLocation>
    <subcellularLocation>
        <location evidence="1">Nucleus</location>
    </subcellularLocation>
</comment>
<evidence type="ECO:0000256" key="8">
    <source>
        <dbReference type="ARBA" id="ARBA00022553"/>
    </source>
</evidence>
<evidence type="ECO:0000256" key="20">
    <source>
        <dbReference type="ARBA" id="ARBA00023163"/>
    </source>
</evidence>
<feature type="region of interest" description="Disordered" evidence="28">
    <location>
        <begin position="1454"/>
        <end position="1543"/>
    </location>
</feature>
<dbReference type="PANTHER" id="PTHR13129:SF4">
    <property type="entry name" value="DDB1- AND CUL4-ASSOCIATED FACTOR 1"/>
    <property type="match status" value="1"/>
</dbReference>
<dbReference type="GO" id="GO:0005524">
    <property type="term" value="F:ATP binding"/>
    <property type="evidence" value="ECO:0007669"/>
    <property type="project" value="UniProtKB-KW"/>
</dbReference>
<evidence type="ECO:0000256" key="17">
    <source>
        <dbReference type="ARBA" id="ARBA00022853"/>
    </source>
</evidence>
<dbReference type="InterPro" id="IPR036322">
    <property type="entry name" value="WD40_repeat_dom_sf"/>
</dbReference>
<evidence type="ECO:0000313" key="30">
    <source>
        <dbReference type="Proteomes" id="UP000838412"/>
    </source>
</evidence>
<keyword evidence="18" id="KW-0007">Acetylation</keyword>
<dbReference type="GO" id="GO:0080008">
    <property type="term" value="C:Cul4-RING E3 ubiquitin ligase complex"/>
    <property type="evidence" value="ECO:0007669"/>
    <property type="project" value="TreeGrafter"/>
</dbReference>
<keyword evidence="30" id="KW-1185">Reference proteome</keyword>
<keyword evidence="9" id="KW-0853">WD repeat</keyword>
<keyword evidence="8" id="KW-0597">Phosphoprotein</keyword>
<dbReference type="GO" id="GO:0030331">
    <property type="term" value="F:nuclear estrogen receptor binding"/>
    <property type="evidence" value="ECO:0007669"/>
    <property type="project" value="TreeGrafter"/>
</dbReference>
<dbReference type="InterPro" id="IPR015943">
    <property type="entry name" value="WD40/YVTN_repeat-like_dom_sf"/>
</dbReference>
<dbReference type="Gene3D" id="2.130.10.10">
    <property type="entry name" value="YVTN repeat-like/Quinoprotein amine dehydrogenase"/>
    <property type="match status" value="1"/>
</dbReference>
<evidence type="ECO:0000256" key="10">
    <source>
        <dbReference type="ARBA" id="ARBA00022581"/>
    </source>
</evidence>
<evidence type="ECO:0000256" key="18">
    <source>
        <dbReference type="ARBA" id="ARBA00022990"/>
    </source>
</evidence>
<evidence type="ECO:0000256" key="25">
    <source>
        <dbReference type="ARBA" id="ARBA00063313"/>
    </source>
</evidence>
<sequence length="1550" mass="172419">MRTTKSRGLRDLARFDICCEIWEHAAGEPATKFGITMADLGWSRSLHHKMGSRNTSPSVEAVVAILQQWERDMGSAVDPLPTINSLAEIVERETEEYLGQDPDPFDDRHPGRADPDSGFGLVLKTLFKDNDFMNTLVNNYILTQERDNIELVTAACRLLIDILPGLETSVVFQETDGIVERLFRWTKLEHEPLSSYATGLLAAAMETQDVATNYREDNSELVPQMLAKLKCLREQMERDRCHKAEEDCGVTIDRPFACFSSPDGTSIPVTTPTKVESQVPSGTKPTDTGAGDGGLSVANGPGNTAEAAICTSVPPSGIEGCSSNTPKSTENLSTGKRQLAPDDDSSSKRTRTEGSVPATGTFSSPLKVPSRAGSSMSLSLHDCSNSSWKEQVPYLIGRHQMFPLDLVMKQRLILQYLTPLGEYQELLATFFELGAMDLVTYYMDLRNTQDVRLTFDALKWLAALLCHKKFAAEFVSQGGLQKLLQVHRPSMAATGVSMCLYYLAYNEDAMERVCLLPHNVLSDLVDYTLWLLECSHESGRCHATMFFTVTFGFRTILELFDRQDGLRKLYNLMSTLQILRTDDQGENMSDDDIYASRQTTKHVCTALRRYFEAHLAIRVDAMKRALSRTGGGSPVTPVPPYKAGALTRKAMMGNMEMVVEHAPVRWHWEPAQEFFHLGGVNLLLQMLGSFQMIALSSEWRNYGGRSDTIRAGLDILAILTVTPKAQLLLCEPVTLPESSATIGLNIILGMAEGEHLSVPDAEVQKAALQVIINCVSGPTNRLGGGVGRVGSSTPRRRNILRSGEDVLTKMWHCVRANNGIKVLLNLFTVKSPITDADEIRAMACRALCGLARCDTVKQIISKLQLFSSGEMQRLMKEPTLQEKRQEHLKFVKYAAELLERISGKPVLSGYEATLAGLNRADIVAQTRIAYNSKELMQLIHNHLLQNGMMDTAASLQREAGLGRVSPHHEPMRHSAGHHAPVAMAAAPPQGHKLVRVPAGNTSVSNTSPLSGHLKFVPPSSGAPRTNRAPHFVRQKSQTAGGNFLPSPVMRKQMVKTSPAPPTLDNIVKKYLAEQHSHCRNPVSTCPPFSLIQPHHCPEPKYRRQAPNNVAARLVRRAAFPINGGLDGSSYDRQFIYSRFRPVRMLRDPEGDSSFTCCAFMPSSYYHKYVALGTYSGELKMYSLISGTEEGTYVCHNCAITHCEPSRDGSLMLTSGSYGRPLSALWNMNGVFTRKMSIAEDNHVEFSKLVQDRVIGTKNEIAHIYDIQTCQKTLTLVDPDLTNRYNKNKATFNATDDMVLSDGVLWDVRSAKPIHKFDKFNGNISGVFHPNGLEIIINSEIWDMRSFHLLHTVPSLDQCQVVFNNNGTVMYGAMFHEEEDELEDDWLKNTYGSSFRTFDATDYNPIATIDVKRNIFDLATDASDHYLALIENQGNMDSLSVESVCRLYEVGRLRVDGEDDEDEEQDEDEEEEELDDDDDDDELSQEEMEDGDGDDNIEDEENLDEEGEEGGDDDDDDDDGDEDDEFDIDLEDSDDDDDLSDIDDDMLFALS</sequence>
<name>A0A8K0A0Y3_BRALA</name>
<reference evidence="29" key="1">
    <citation type="submission" date="2022-01" db="EMBL/GenBank/DDBJ databases">
        <authorList>
            <person name="Braso-Vives M."/>
        </authorList>
    </citation>
    <scope>NUCLEOTIDE SEQUENCE</scope>
</reference>
<dbReference type="FunFam" id="1.25.10.10:FF:002063">
    <property type="entry name" value="Uncharacterized protein"/>
    <property type="match status" value="1"/>
</dbReference>
<evidence type="ECO:0000256" key="6">
    <source>
        <dbReference type="ARBA" id="ARBA00022490"/>
    </source>
</evidence>
<comment type="similarity">
    <text evidence="4">Belongs to the VPRBP/DCAF1 family.</text>
</comment>
<evidence type="ECO:0000256" key="3">
    <source>
        <dbReference type="ARBA" id="ARBA00004906"/>
    </source>
</evidence>
<accession>A0A8K0A0Y3</accession>
<gene>
    <name evidence="29" type="primary">DCAF1</name>
    <name evidence="29" type="ORF">BLAG_LOCUS19628</name>
</gene>
<evidence type="ECO:0000256" key="5">
    <source>
        <dbReference type="ARBA" id="ARBA00012513"/>
    </source>
</evidence>
<keyword evidence="14" id="KW-0418">Kinase</keyword>
<comment type="catalytic activity">
    <reaction evidence="23">
        <text>L-threonyl-[protein] + ATP = O-phospho-L-threonyl-[protein] + ADP + H(+)</text>
        <dbReference type="Rhea" id="RHEA:46608"/>
        <dbReference type="Rhea" id="RHEA-COMP:11060"/>
        <dbReference type="Rhea" id="RHEA-COMP:11605"/>
        <dbReference type="ChEBI" id="CHEBI:15378"/>
        <dbReference type="ChEBI" id="CHEBI:30013"/>
        <dbReference type="ChEBI" id="CHEBI:30616"/>
        <dbReference type="ChEBI" id="CHEBI:61977"/>
        <dbReference type="ChEBI" id="CHEBI:456216"/>
        <dbReference type="EC" id="2.7.11.1"/>
    </reaction>
</comment>
<dbReference type="InterPro" id="IPR011989">
    <property type="entry name" value="ARM-like"/>
</dbReference>
<keyword evidence="12" id="KW-0677">Repeat</keyword>
<proteinExistence type="inferred from homology"/>
<evidence type="ECO:0000256" key="13">
    <source>
        <dbReference type="ARBA" id="ARBA00022741"/>
    </source>
</evidence>
<dbReference type="GO" id="GO:1990244">
    <property type="term" value="F:histone H2AT120 kinase activity"/>
    <property type="evidence" value="ECO:0007669"/>
    <property type="project" value="TreeGrafter"/>
</dbReference>
<evidence type="ECO:0000256" key="1">
    <source>
        <dbReference type="ARBA" id="ARBA00004123"/>
    </source>
</evidence>
<dbReference type="SMART" id="SM00667">
    <property type="entry name" value="LisH"/>
    <property type="match status" value="1"/>
</dbReference>
<evidence type="ECO:0000256" key="9">
    <source>
        <dbReference type="ARBA" id="ARBA00022574"/>
    </source>
</evidence>
<dbReference type="EMBL" id="OV696690">
    <property type="protein sequence ID" value="CAH1265737.1"/>
    <property type="molecule type" value="Genomic_DNA"/>
</dbReference>
<evidence type="ECO:0000256" key="7">
    <source>
        <dbReference type="ARBA" id="ARBA00022527"/>
    </source>
</evidence>
<feature type="region of interest" description="Disordered" evidence="28">
    <location>
        <begin position="263"/>
        <end position="300"/>
    </location>
</feature>
<keyword evidence="11" id="KW-0808">Transferase</keyword>
<evidence type="ECO:0000256" key="24">
    <source>
        <dbReference type="ARBA" id="ARBA00048679"/>
    </source>
</evidence>
<dbReference type="SUPFAM" id="SSF48371">
    <property type="entry name" value="ARM repeat"/>
    <property type="match status" value="1"/>
</dbReference>
<keyword evidence="22" id="KW-0539">Nucleus</keyword>
<keyword evidence="7" id="KW-0723">Serine/threonine-protein kinase</keyword>
<dbReference type="GO" id="GO:0005813">
    <property type="term" value="C:centrosome"/>
    <property type="evidence" value="ECO:0007669"/>
    <property type="project" value="UniProtKB-SubCell"/>
</dbReference>
<evidence type="ECO:0000256" key="4">
    <source>
        <dbReference type="ARBA" id="ARBA00008845"/>
    </source>
</evidence>
<keyword evidence="19" id="KW-0805">Transcription regulation</keyword>
<evidence type="ECO:0000256" key="16">
    <source>
        <dbReference type="ARBA" id="ARBA00022840"/>
    </source>
</evidence>
<evidence type="ECO:0000313" key="29">
    <source>
        <dbReference type="EMBL" id="CAH1265737.1"/>
    </source>
</evidence>
<evidence type="ECO:0000256" key="15">
    <source>
        <dbReference type="ARBA" id="ARBA00022786"/>
    </source>
</evidence>
<dbReference type="UniPathway" id="UPA00143"/>
<keyword evidence="16" id="KW-0067">ATP-binding</keyword>
<feature type="compositionally biased region" description="Polar residues" evidence="28">
    <location>
        <begin position="321"/>
        <end position="336"/>
    </location>
</feature>
<dbReference type="InterPro" id="IPR006594">
    <property type="entry name" value="LisH"/>
</dbReference>
<dbReference type="PROSITE" id="PS50896">
    <property type="entry name" value="LISH"/>
    <property type="match status" value="1"/>
</dbReference>
<evidence type="ECO:0000256" key="26">
    <source>
        <dbReference type="ARBA" id="ARBA00071147"/>
    </source>
</evidence>
<comment type="subunit">
    <text evidence="25">Component of the DCX (DDB1-CUL4-X-box) E3 ubiquitin-protein ligase complex, named CUL4A-RBX1-DDB1-DCAF1/VPRBP complex. Interacts with DDB1; the interaction is direct. Also forms a ternary complex with DDA1 and DDB1. Interacts with NF2 (via FERM domain). Component of the EDVP complex, a E3 ligase complex containing DYRK2, EDD/UBR5, DDB1 and DCAF1. Interacts with DYRK2; the interaction is direct. Interacts with RAG1; the interaction is direct. Interacts with LLGL1 and LLGL2. Interacts with histone H3. Interacts with ESR1 and LATS1; probably recruited by LATS1 to promote ESR1 ubiquitination and ubiquitin-mediated proteasomal degradation. Directly interacts with TET1, TET2 and TET3 (via C-terminus). Interacts with CEP78; promoting DCAF1 localization to centrosomes.</text>
</comment>
<evidence type="ECO:0000256" key="21">
    <source>
        <dbReference type="ARBA" id="ARBA00023212"/>
    </source>
</evidence>
<dbReference type="SUPFAM" id="SSF50978">
    <property type="entry name" value="WD40 repeat-like"/>
    <property type="match status" value="1"/>
</dbReference>
<evidence type="ECO:0000256" key="23">
    <source>
        <dbReference type="ARBA" id="ARBA00047899"/>
    </source>
</evidence>
<dbReference type="EC" id="2.7.11.1" evidence="5"/>
<dbReference type="Gene3D" id="1.25.10.10">
    <property type="entry name" value="Leucine-rich Repeat Variant"/>
    <property type="match status" value="1"/>
</dbReference>
<keyword evidence="17" id="KW-0156">Chromatin regulator</keyword>
<dbReference type="FunFam" id="2.130.10.10:FF:000055">
    <property type="entry name" value="DDB1 and CUL4-associated factor 1"/>
    <property type="match status" value="1"/>
</dbReference>
<evidence type="ECO:0000256" key="11">
    <source>
        <dbReference type="ARBA" id="ARBA00022679"/>
    </source>
</evidence>
<comment type="catalytic activity">
    <reaction evidence="24">
        <text>L-seryl-[protein] + ATP = O-phospho-L-seryl-[protein] + ADP + H(+)</text>
        <dbReference type="Rhea" id="RHEA:17989"/>
        <dbReference type="Rhea" id="RHEA-COMP:9863"/>
        <dbReference type="Rhea" id="RHEA-COMP:11604"/>
        <dbReference type="ChEBI" id="CHEBI:15378"/>
        <dbReference type="ChEBI" id="CHEBI:29999"/>
        <dbReference type="ChEBI" id="CHEBI:30616"/>
        <dbReference type="ChEBI" id="CHEBI:83421"/>
        <dbReference type="ChEBI" id="CHEBI:456216"/>
        <dbReference type="EC" id="2.7.11.1"/>
    </reaction>
</comment>
<comment type="pathway">
    <text evidence="3">Protein modification; protein ubiquitination.</text>
</comment>
<feature type="region of interest" description="Disordered" evidence="28">
    <location>
        <begin position="315"/>
        <end position="368"/>
    </location>
</feature>
<evidence type="ECO:0000256" key="12">
    <source>
        <dbReference type="ARBA" id="ARBA00022737"/>
    </source>
</evidence>